<organism evidence="4 5">
    <name type="scientific">Alcanivorax nanhaiticus</name>
    <dbReference type="NCBI Taxonomy" id="1177154"/>
    <lineage>
        <taxon>Bacteria</taxon>
        <taxon>Pseudomonadati</taxon>
        <taxon>Pseudomonadota</taxon>
        <taxon>Gammaproteobacteria</taxon>
        <taxon>Oceanospirillales</taxon>
        <taxon>Alcanivoracaceae</taxon>
        <taxon>Alcanivorax</taxon>
    </lineage>
</organism>
<dbReference type="STRING" id="1177154.Y5S_03316"/>
<dbReference type="EMBL" id="ARXV01000018">
    <property type="protein sequence ID" value="KGD63330.1"/>
    <property type="molecule type" value="Genomic_DNA"/>
</dbReference>
<evidence type="ECO:0000313" key="5">
    <source>
        <dbReference type="Proteomes" id="UP000029444"/>
    </source>
</evidence>
<dbReference type="RefSeq" id="WP_035234662.1">
    <property type="nucleotide sequence ID" value="NZ_ARXV01000018.1"/>
</dbReference>
<dbReference type="eggNOG" id="ENOG5033E3I">
    <property type="taxonomic scope" value="Bacteria"/>
</dbReference>
<evidence type="ECO:0008006" key="6">
    <source>
        <dbReference type="Google" id="ProtNLM"/>
    </source>
</evidence>
<dbReference type="AlphaFoldDB" id="A0A095ULD7"/>
<feature type="chain" id="PRO_5001911323" description="LPP20 lipoprotein" evidence="3">
    <location>
        <begin position="28"/>
        <end position="232"/>
    </location>
</feature>
<evidence type="ECO:0000256" key="1">
    <source>
        <dbReference type="SAM" id="Coils"/>
    </source>
</evidence>
<keyword evidence="3" id="KW-0732">Signal</keyword>
<gene>
    <name evidence="4" type="ORF">Y5S_03316</name>
</gene>
<keyword evidence="5" id="KW-1185">Reference proteome</keyword>
<dbReference type="Gene3D" id="3.10.28.20">
    <property type="entry name" value="Acetamidase/Formamidase-like domains"/>
    <property type="match status" value="1"/>
</dbReference>
<feature type="region of interest" description="Disordered" evidence="2">
    <location>
        <begin position="206"/>
        <end position="232"/>
    </location>
</feature>
<evidence type="ECO:0000313" key="4">
    <source>
        <dbReference type="EMBL" id="KGD63330.1"/>
    </source>
</evidence>
<keyword evidence="1" id="KW-0175">Coiled coil</keyword>
<dbReference type="PROSITE" id="PS51257">
    <property type="entry name" value="PROKAR_LIPOPROTEIN"/>
    <property type="match status" value="1"/>
</dbReference>
<dbReference type="OrthoDB" id="5616064at2"/>
<evidence type="ECO:0000256" key="2">
    <source>
        <dbReference type="SAM" id="MobiDB-lite"/>
    </source>
</evidence>
<sequence length="232" mass="25824">MKSKISLAVMFATAGMTLAGCSSTPTADDIAEREAEAQEIRRDAAIEKMEHEQEQIEEMMDAVPDWAITPPQSDSEGVYAVGMGKSKTLDTALKKASLQAQYALAKAYKQELSGNERSYVQENANIGVTEQYTQLIDTLVDSVRVVGFRVIEQEVVPLQGKFNAYTLVKLPYEQFNTMLQQSKNETTSTDIRLAFKELEERLEKRRINREAQSNESTSVDIAAPANETTSEL</sequence>
<comment type="caution">
    <text evidence="4">The sequence shown here is derived from an EMBL/GenBank/DDBJ whole genome shotgun (WGS) entry which is preliminary data.</text>
</comment>
<dbReference type="Proteomes" id="UP000029444">
    <property type="component" value="Unassembled WGS sequence"/>
</dbReference>
<reference evidence="4 5" key="1">
    <citation type="submission" date="2012-09" db="EMBL/GenBank/DDBJ databases">
        <title>Genome Sequence of alkane-degrading Bacterium Alcanivorax sp. 19-m-6.</title>
        <authorList>
            <person name="Lai Q."/>
            <person name="Shao Z."/>
        </authorList>
    </citation>
    <scope>NUCLEOTIDE SEQUENCE [LARGE SCALE GENOMIC DNA]</scope>
    <source>
        <strain evidence="4 5">19-m-6</strain>
    </source>
</reference>
<proteinExistence type="predicted"/>
<dbReference type="PATRIC" id="fig|1177154.3.peg.3355"/>
<accession>A0A095ULD7</accession>
<feature type="coiled-coil region" evidence="1">
    <location>
        <begin position="35"/>
        <end position="62"/>
    </location>
</feature>
<protein>
    <recommendedName>
        <fullName evidence="6">LPP20 lipoprotein</fullName>
    </recommendedName>
</protein>
<evidence type="ECO:0000256" key="3">
    <source>
        <dbReference type="SAM" id="SignalP"/>
    </source>
</evidence>
<feature type="signal peptide" evidence="3">
    <location>
        <begin position="1"/>
        <end position="27"/>
    </location>
</feature>
<name>A0A095ULD7_9GAMM</name>